<protein>
    <recommendedName>
        <fullName evidence="4">Cytoplasmic protein</fullName>
    </recommendedName>
</protein>
<keyword evidence="3" id="KW-1185">Reference proteome</keyword>
<reference evidence="2 3" key="1">
    <citation type="submission" date="2018-07" db="EMBL/GenBank/DDBJ databases">
        <title>Genome sequence of Nitratireductor thuwali#1536.</title>
        <authorList>
            <person name="Michoud G."/>
            <person name="Merlino G."/>
            <person name="Sefrji F.O."/>
            <person name="Daffonchio D."/>
        </authorList>
    </citation>
    <scope>NUCLEOTIDE SEQUENCE [LARGE SCALE GENOMIC DNA]</scope>
    <source>
        <strain evidence="3">Nit1536</strain>
    </source>
</reference>
<evidence type="ECO:0000313" key="3">
    <source>
        <dbReference type="Proteomes" id="UP001342418"/>
    </source>
</evidence>
<organism evidence="2 3">
    <name type="scientific">Nitratireductor thuwali</name>
    <dbReference type="NCBI Taxonomy" id="2267699"/>
    <lineage>
        <taxon>Bacteria</taxon>
        <taxon>Pseudomonadati</taxon>
        <taxon>Pseudomonadota</taxon>
        <taxon>Alphaproteobacteria</taxon>
        <taxon>Hyphomicrobiales</taxon>
        <taxon>Phyllobacteriaceae</taxon>
        <taxon>Nitratireductor</taxon>
    </lineage>
</organism>
<sequence>MHSLKADMAAFRSARQQRVAEARQNAAFFIMTGVDLQEALRSAGEARTAVQRRVSRLLERERLKGLRGHWSYDLNRHIALKNAFARLCMESSRTEAGDAAILKRRRSSLDAVTIRRQRRRRPPAAGDGRPPA</sequence>
<dbReference type="Proteomes" id="UP001342418">
    <property type="component" value="Chromosome"/>
</dbReference>
<proteinExistence type="predicted"/>
<feature type="region of interest" description="Disordered" evidence="1">
    <location>
        <begin position="112"/>
        <end position="132"/>
    </location>
</feature>
<evidence type="ECO:0000313" key="2">
    <source>
        <dbReference type="EMBL" id="UUP18893.1"/>
    </source>
</evidence>
<evidence type="ECO:0008006" key="4">
    <source>
        <dbReference type="Google" id="ProtNLM"/>
    </source>
</evidence>
<evidence type="ECO:0000256" key="1">
    <source>
        <dbReference type="SAM" id="MobiDB-lite"/>
    </source>
</evidence>
<name>A0ABY5MLP7_9HYPH</name>
<gene>
    <name evidence="2" type="ORF">NTH_03379</name>
</gene>
<accession>A0ABY5MLP7</accession>
<dbReference type="EMBL" id="CP030941">
    <property type="protein sequence ID" value="UUP18893.1"/>
    <property type="molecule type" value="Genomic_DNA"/>
</dbReference>
<feature type="compositionally biased region" description="Low complexity" evidence="1">
    <location>
        <begin position="123"/>
        <end position="132"/>
    </location>
</feature>